<dbReference type="EMBL" id="NVQC01000017">
    <property type="protein sequence ID" value="PTL36095.1"/>
    <property type="molecule type" value="Genomic_DNA"/>
</dbReference>
<evidence type="ECO:0000256" key="1">
    <source>
        <dbReference type="ARBA" id="ARBA00022729"/>
    </source>
</evidence>
<sequence length="296" mass="33848">MSRRSAILSGFVVVMILFPFAWQAWGGHVNPLRVCGDPNNLPFSNKQSEGFENKIAEVIAKEMKIELTYFWWPHQQGLVRRALKPGLCDVMISIPQGWDRVLWTKPYYRSAYAFVYRKDRGFHISSLDDPILKRLKIGVYINSPPMEALANRDIRTNLVGYSLVNYGDQNERSDKIIRDLVAGEIDVVLDWGPMAGYFAKRLNGSTPLEVVLLQGGEPRIPFTFEFSMGVKEGNTALKAELEQAISKRHAEIRKILEEYGVPLLPLLAHEQFPKVEEKPGEIFYRSFDRDDPLPSY</sequence>
<reference evidence="3 4" key="1">
    <citation type="submission" date="2017-09" db="EMBL/GenBank/DDBJ databases">
        <title>Bloom of a denitrifying methanotroph, Candidatus Methylomirabilis limnetica, in a deep stratified lake.</title>
        <authorList>
            <person name="Graf J.S."/>
            <person name="Marchant H.K."/>
            <person name="Tienken D."/>
            <person name="Hach P.F."/>
            <person name="Brand A."/>
            <person name="Schubert C.J."/>
            <person name="Kuypers M.M."/>
            <person name="Milucka J."/>
        </authorList>
    </citation>
    <scope>NUCLEOTIDE SEQUENCE [LARGE SCALE GENOMIC DNA]</scope>
    <source>
        <strain evidence="3 4">Zug</strain>
    </source>
</reference>
<comment type="caution">
    <text evidence="3">The sequence shown here is derived from an EMBL/GenBank/DDBJ whole genome shotgun (WGS) entry which is preliminary data.</text>
</comment>
<dbReference type="RefSeq" id="WP_107561843.1">
    <property type="nucleotide sequence ID" value="NZ_NVQC01000017.1"/>
</dbReference>
<name>A0A2T4TYA6_9BACT</name>
<dbReference type="Gene3D" id="3.40.190.10">
    <property type="entry name" value="Periplasmic binding protein-like II"/>
    <property type="match status" value="2"/>
</dbReference>
<protein>
    <submittedName>
        <fullName evidence="3">ABC transporter substrate-binding protein</fullName>
    </submittedName>
</protein>
<dbReference type="SMART" id="SM00062">
    <property type="entry name" value="PBPb"/>
    <property type="match status" value="1"/>
</dbReference>
<proteinExistence type="predicted"/>
<dbReference type="PANTHER" id="PTHR35936">
    <property type="entry name" value="MEMBRANE-BOUND LYTIC MUREIN TRANSGLYCOSYLASE F"/>
    <property type="match status" value="1"/>
</dbReference>
<evidence type="ECO:0000259" key="2">
    <source>
        <dbReference type="SMART" id="SM00062"/>
    </source>
</evidence>
<dbReference type="AlphaFoldDB" id="A0A2T4TYA6"/>
<organism evidence="3 4">
    <name type="scientific">Candidatus Methylomirabilis limnetica</name>
    <dbReference type="NCBI Taxonomy" id="2033718"/>
    <lineage>
        <taxon>Bacteria</taxon>
        <taxon>Candidatus Methylomirabilota</taxon>
        <taxon>Candidatus Methylomirabilia</taxon>
        <taxon>Candidatus Methylomirabilales</taxon>
        <taxon>Candidatus Methylomirabilaceae</taxon>
        <taxon>Candidatus Methylomirabilis</taxon>
    </lineage>
</organism>
<dbReference type="PANTHER" id="PTHR35936:SF17">
    <property type="entry name" value="ARGININE-BINDING EXTRACELLULAR PROTEIN ARTP"/>
    <property type="match status" value="1"/>
</dbReference>
<reference evidence="4" key="2">
    <citation type="journal article" date="2018" name="Environ. Microbiol.">
        <title>Bloom of a denitrifying methanotroph, 'Candidatus Methylomirabilis limnetica', in a deep stratified lake.</title>
        <authorList>
            <person name="Graf J.S."/>
            <person name="Mayr M.J."/>
            <person name="Marchant H.K."/>
            <person name="Tienken D."/>
            <person name="Hach P.F."/>
            <person name="Brand A."/>
            <person name="Schubert C.J."/>
            <person name="Kuypers M.M."/>
            <person name="Milucka J."/>
        </authorList>
    </citation>
    <scope>NUCLEOTIDE SEQUENCE [LARGE SCALE GENOMIC DNA]</scope>
    <source>
        <strain evidence="4">Zug</strain>
    </source>
</reference>
<accession>A0A2T4TYA6</accession>
<gene>
    <name evidence="3" type="ORF">CLG94_05360</name>
</gene>
<evidence type="ECO:0000313" key="4">
    <source>
        <dbReference type="Proteomes" id="UP000241436"/>
    </source>
</evidence>
<dbReference type="SUPFAM" id="SSF53850">
    <property type="entry name" value="Periplasmic binding protein-like II"/>
    <property type="match status" value="1"/>
</dbReference>
<dbReference type="InterPro" id="IPR001638">
    <property type="entry name" value="Solute-binding_3/MltF_N"/>
</dbReference>
<dbReference type="Pfam" id="PF00497">
    <property type="entry name" value="SBP_bac_3"/>
    <property type="match status" value="1"/>
</dbReference>
<dbReference type="NCBIfam" id="TIGR03871">
    <property type="entry name" value="ABC_peri_MoxJ_2"/>
    <property type="match status" value="1"/>
</dbReference>
<dbReference type="InterPro" id="IPR022448">
    <property type="entry name" value="Quinoprotein_dehydrogenase"/>
</dbReference>
<feature type="domain" description="Solute-binding protein family 3/N-terminal" evidence="2">
    <location>
        <begin position="31"/>
        <end position="263"/>
    </location>
</feature>
<dbReference type="OrthoDB" id="176845at2"/>
<evidence type="ECO:0000313" key="3">
    <source>
        <dbReference type="EMBL" id="PTL36095.1"/>
    </source>
</evidence>
<keyword evidence="4" id="KW-1185">Reference proteome</keyword>
<keyword evidence="1" id="KW-0732">Signal</keyword>
<dbReference type="Proteomes" id="UP000241436">
    <property type="component" value="Unassembled WGS sequence"/>
</dbReference>